<dbReference type="EMBL" id="DF968183">
    <property type="protein sequence ID" value="GAP44907.1"/>
    <property type="molecule type" value="Genomic_DNA"/>
</dbReference>
<dbReference type="Gene3D" id="3.30.530.20">
    <property type="match status" value="1"/>
</dbReference>
<dbReference type="STRING" id="1678841.TBC1_12721"/>
<gene>
    <name evidence="1" type="ORF">TBC1_12721</name>
</gene>
<keyword evidence="2" id="KW-1185">Reference proteome</keyword>
<evidence type="ECO:0000313" key="2">
    <source>
        <dbReference type="Proteomes" id="UP000053091"/>
    </source>
</evidence>
<reference evidence="1" key="1">
    <citation type="journal article" date="2015" name="Genome Announc.">
        <title>Draft Genome Sequence of Bacteroidales Strain TBC1, a Novel Isolate from a Methanogenic Wastewater Treatment System.</title>
        <authorList>
            <person name="Tourlousse D.M."/>
            <person name="Matsuura N."/>
            <person name="Sun L."/>
            <person name="Toyonaga M."/>
            <person name="Kuroda K."/>
            <person name="Ohashi A."/>
            <person name="Cruz R."/>
            <person name="Yamaguchi T."/>
            <person name="Sekiguchi Y."/>
        </authorList>
    </citation>
    <scope>NUCLEOTIDE SEQUENCE [LARGE SCALE GENOMIC DNA]</scope>
    <source>
        <strain evidence="1">TBC1</strain>
    </source>
</reference>
<evidence type="ECO:0000313" key="1">
    <source>
        <dbReference type="EMBL" id="GAP44907.1"/>
    </source>
</evidence>
<accession>A0A0S7C1N7</accession>
<dbReference type="Proteomes" id="UP000053091">
    <property type="component" value="Unassembled WGS sequence"/>
</dbReference>
<dbReference type="AlphaFoldDB" id="A0A0S7C1N7"/>
<protein>
    <submittedName>
        <fullName evidence="1">Ligand-binding SRPBCC domain</fullName>
    </submittedName>
</protein>
<name>A0A0S7C1N7_9BACT</name>
<dbReference type="InterPro" id="IPR023393">
    <property type="entry name" value="START-like_dom_sf"/>
</dbReference>
<sequence>MNLDCLTFNILDMPVFMTTQLVKTDVLTCWNFFSDPSNLARITPPEMGFKIRFPQPVPGMYAGMIIRYTVRPFPAFTVTWITEITHVDRLRYFVDNQVSGPYRLWHHQHIFEEVPEGVMMTDIVNYELPMGWPGRIIAGDLVRRKIQKIFEHRRSIIGQMFP</sequence>
<organism evidence="1">
    <name type="scientific">Lentimicrobium saccharophilum</name>
    <dbReference type="NCBI Taxonomy" id="1678841"/>
    <lineage>
        <taxon>Bacteria</taxon>
        <taxon>Pseudomonadati</taxon>
        <taxon>Bacteroidota</taxon>
        <taxon>Bacteroidia</taxon>
        <taxon>Bacteroidales</taxon>
        <taxon>Lentimicrobiaceae</taxon>
        <taxon>Lentimicrobium</taxon>
    </lineage>
</organism>
<dbReference type="SUPFAM" id="SSF55961">
    <property type="entry name" value="Bet v1-like"/>
    <property type="match status" value="1"/>
</dbReference>
<dbReference type="CDD" id="cd07820">
    <property type="entry name" value="SRPBCC_3"/>
    <property type="match status" value="1"/>
</dbReference>
<proteinExistence type="predicted"/>
<dbReference type="PATRIC" id="fig|1678841.3.peg.3470"/>